<name>A0A183LTL1_9TREM</name>
<dbReference type="STRING" id="48269.A0A183LTL1"/>
<keyword evidence="2" id="KW-1185">Reference proteome</keyword>
<proteinExistence type="predicted"/>
<evidence type="ECO:0000313" key="1">
    <source>
        <dbReference type="EMBL" id="VDO74895.1"/>
    </source>
</evidence>
<evidence type="ECO:0000313" key="2">
    <source>
        <dbReference type="Proteomes" id="UP000277204"/>
    </source>
</evidence>
<dbReference type="Proteomes" id="UP000277204">
    <property type="component" value="Unassembled WGS sequence"/>
</dbReference>
<gene>
    <name evidence="1" type="ORF">SMRZ_LOCUS7136</name>
</gene>
<accession>A0A183LTL1</accession>
<organism evidence="1 2">
    <name type="scientific">Schistosoma margrebowiei</name>
    <dbReference type="NCBI Taxonomy" id="48269"/>
    <lineage>
        <taxon>Eukaryota</taxon>
        <taxon>Metazoa</taxon>
        <taxon>Spiralia</taxon>
        <taxon>Lophotrochozoa</taxon>
        <taxon>Platyhelminthes</taxon>
        <taxon>Trematoda</taxon>
        <taxon>Digenea</taxon>
        <taxon>Strigeidida</taxon>
        <taxon>Schistosomatoidea</taxon>
        <taxon>Schistosomatidae</taxon>
        <taxon>Schistosoma</taxon>
    </lineage>
</organism>
<dbReference type="AlphaFoldDB" id="A0A183LTL1"/>
<reference evidence="1 2" key="1">
    <citation type="submission" date="2018-11" db="EMBL/GenBank/DDBJ databases">
        <authorList>
            <consortium name="Pathogen Informatics"/>
        </authorList>
    </citation>
    <scope>NUCLEOTIDE SEQUENCE [LARGE SCALE GENOMIC DNA]</scope>
    <source>
        <strain evidence="1 2">Zambia</strain>
    </source>
</reference>
<protein>
    <submittedName>
        <fullName evidence="1">Uncharacterized protein</fullName>
    </submittedName>
</protein>
<dbReference type="EMBL" id="UZAI01002815">
    <property type="protein sequence ID" value="VDO74895.1"/>
    <property type="molecule type" value="Genomic_DNA"/>
</dbReference>
<sequence length="287" mass="32928">MNDIMSETLISMSENNQNDIQDSDKIYPITTNTIQSNMCPDKLLNISPIYSVKNLIHELNSSTSMTSSNTVVKTSFCPNVTLNGEINVFTNSNYNTNSSTNETISFCTKQSDSIISTNVSNSNSLDRSTYIILPQNNCIPFYTLQRNSFYKSAYRPQLSLSCQPSPNISYNRTFSNDINNNLIRNSLLWERHTLRKSLNCVMRQALIWNPEGKRKRGRLKNTLLRKAKADMKKMSKNWKELEGIAQDRVGWRVLMVSLCPSTKNNRHTSILINNYELLKYNIHEKLS</sequence>